<evidence type="ECO:0000313" key="2">
    <source>
        <dbReference type="EMBL" id="TFK07100.1"/>
    </source>
</evidence>
<protein>
    <submittedName>
        <fullName evidence="2">Acid phosphatase-like protein 2</fullName>
    </submittedName>
</protein>
<keyword evidence="3" id="KW-1185">Reference proteome</keyword>
<reference evidence="2 3" key="1">
    <citation type="submission" date="2019-04" db="EMBL/GenBank/DDBJ databases">
        <title>Draft genome of the big-headed turtle Platysternon megacephalum.</title>
        <authorList>
            <person name="Gong S."/>
        </authorList>
    </citation>
    <scope>NUCLEOTIDE SEQUENCE [LARGE SCALE GENOMIC DNA]</scope>
    <source>
        <strain evidence="2">DO16091913</strain>
        <tissue evidence="2">Muscle</tissue>
    </source>
</reference>
<comment type="caution">
    <text evidence="2">The sequence shown here is derived from an EMBL/GenBank/DDBJ whole genome shotgun (WGS) entry which is preliminary data.</text>
</comment>
<dbReference type="Proteomes" id="UP000297703">
    <property type="component" value="Unassembled WGS sequence"/>
</dbReference>
<accession>A0A4D9ELK4</accession>
<feature type="compositionally biased region" description="Low complexity" evidence="1">
    <location>
        <begin position="1"/>
        <end position="22"/>
    </location>
</feature>
<feature type="compositionally biased region" description="Basic residues" evidence="1">
    <location>
        <begin position="29"/>
        <end position="41"/>
    </location>
</feature>
<reference evidence="2 3" key="2">
    <citation type="submission" date="2019-04" db="EMBL/GenBank/DDBJ databases">
        <title>The genome sequence of big-headed turtle.</title>
        <authorList>
            <person name="Gong S."/>
        </authorList>
    </citation>
    <scope>NUCLEOTIDE SEQUENCE [LARGE SCALE GENOMIC DNA]</scope>
    <source>
        <strain evidence="2">DO16091913</strain>
        <tissue evidence="2">Muscle</tissue>
    </source>
</reference>
<evidence type="ECO:0000256" key="1">
    <source>
        <dbReference type="SAM" id="MobiDB-lite"/>
    </source>
</evidence>
<feature type="region of interest" description="Disordered" evidence="1">
    <location>
        <begin position="1"/>
        <end position="48"/>
    </location>
</feature>
<evidence type="ECO:0000313" key="3">
    <source>
        <dbReference type="Proteomes" id="UP000297703"/>
    </source>
</evidence>
<name>A0A4D9ELK4_9SAUR</name>
<dbReference type="EMBL" id="QXTE01000089">
    <property type="protein sequence ID" value="TFK07100.1"/>
    <property type="molecule type" value="Genomic_DNA"/>
</dbReference>
<organism evidence="2 3">
    <name type="scientific">Platysternon megacephalum</name>
    <name type="common">big-headed turtle</name>
    <dbReference type="NCBI Taxonomy" id="55544"/>
    <lineage>
        <taxon>Eukaryota</taxon>
        <taxon>Metazoa</taxon>
        <taxon>Chordata</taxon>
        <taxon>Craniata</taxon>
        <taxon>Vertebrata</taxon>
        <taxon>Euteleostomi</taxon>
        <taxon>Archelosauria</taxon>
        <taxon>Testudinata</taxon>
        <taxon>Testudines</taxon>
        <taxon>Cryptodira</taxon>
        <taxon>Durocryptodira</taxon>
        <taxon>Testudinoidea</taxon>
        <taxon>Platysternidae</taxon>
        <taxon>Platysternon</taxon>
    </lineage>
</organism>
<feature type="region of interest" description="Disordered" evidence="1">
    <location>
        <begin position="60"/>
        <end position="89"/>
    </location>
</feature>
<proteinExistence type="predicted"/>
<gene>
    <name evidence="2" type="ORF">DR999_PMT10112</name>
</gene>
<dbReference type="AlphaFoldDB" id="A0A4D9ELK4"/>
<sequence length="142" mass="14741">MKSYSSSHSSGASRGREAASPSLGLARLRLCRAKPRGKRGNQRGPPRGCCLADAPGAAPPAPVTGLRGVRPGCPQRWGGDTHVAGEGARGKRLRGERLWGRPFGPSALPYKLSLASNMAAQTPASGAQQGHRCFLLLEAGSC</sequence>